<feature type="region of interest" description="Disordered" evidence="11">
    <location>
        <begin position="1083"/>
        <end position="1235"/>
    </location>
</feature>
<evidence type="ECO:0000256" key="6">
    <source>
        <dbReference type="ARBA" id="ARBA00022786"/>
    </source>
</evidence>
<keyword evidence="8" id="KW-0788">Thiol protease</keyword>
<evidence type="ECO:0000313" key="13">
    <source>
        <dbReference type="EMBL" id="KAK9417983.1"/>
    </source>
</evidence>
<feature type="region of interest" description="Disordered" evidence="11">
    <location>
        <begin position="72"/>
        <end position="117"/>
    </location>
</feature>
<feature type="compositionally biased region" description="Basic and acidic residues" evidence="11">
    <location>
        <begin position="1682"/>
        <end position="1695"/>
    </location>
</feature>
<feature type="compositionally biased region" description="Polar residues" evidence="11">
    <location>
        <begin position="994"/>
        <end position="1015"/>
    </location>
</feature>
<dbReference type="InterPro" id="IPR038765">
    <property type="entry name" value="Papain-like_cys_pep_sf"/>
</dbReference>
<dbReference type="PANTHER" id="PTHR24006">
    <property type="entry name" value="UBIQUITIN CARBOXYL-TERMINAL HYDROLASE"/>
    <property type="match status" value="1"/>
</dbReference>
<feature type="domain" description="USP" evidence="12">
    <location>
        <begin position="1310"/>
        <end position="1692"/>
    </location>
</feature>
<feature type="compositionally biased region" description="Polar residues" evidence="11">
    <location>
        <begin position="561"/>
        <end position="582"/>
    </location>
</feature>
<feature type="region of interest" description="Disordered" evidence="11">
    <location>
        <begin position="700"/>
        <end position="722"/>
    </location>
</feature>
<feature type="region of interest" description="Disordered" evidence="11">
    <location>
        <begin position="1675"/>
        <end position="1751"/>
    </location>
</feature>
<dbReference type="InterPro" id="IPR018200">
    <property type="entry name" value="USP_CS"/>
</dbReference>
<keyword evidence="6" id="KW-0833">Ubl conjugation pathway</keyword>
<dbReference type="Gene3D" id="3.90.70.10">
    <property type="entry name" value="Cysteine proteinases"/>
    <property type="match status" value="1"/>
</dbReference>
<keyword evidence="7" id="KW-0378">Hydrolase</keyword>
<feature type="region of interest" description="Disordered" evidence="11">
    <location>
        <begin position="552"/>
        <end position="594"/>
    </location>
</feature>
<gene>
    <name evidence="13" type="ORF">SUNI508_08631</name>
</gene>
<feature type="region of interest" description="Disordered" evidence="11">
    <location>
        <begin position="858"/>
        <end position="892"/>
    </location>
</feature>
<keyword evidence="4" id="KW-0645">Protease</keyword>
<feature type="coiled-coil region" evidence="10">
    <location>
        <begin position="129"/>
        <end position="198"/>
    </location>
</feature>
<dbReference type="Proteomes" id="UP001408356">
    <property type="component" value="Unassembled WGS sequence"/>
</dbReference>
<dbReference type="PROSITE" id="PS00972">
    <property type="entry name" value="USP_1"/>
    <property type="match status" value="1"/>
</dbReference>
<keyword evidence="5" id="KW-0227">DNA damage</keyword>
<dbReference type="InterPro" id="IPR001394">
    <property type="entry name" value="Peptidase_C19_UCH"/>
</dbReference>
<name>A0ABR2UTJ5_9PEZI</name>
<comment type="catalytic activity">
    <reaction evidence="1">
        <text>Thiol-dependent hydrolysis of ester, thioester, amide, peptide and isopeptide bonds formed by the C-terminal Gly of ubiquitin (a 76-residue protein attached to proteins as an intracellular targeting signal).</text>
        <dbReference type="EC" id="3.4.19.12"/>
    </reaction>
</comment>
<evidence type="ECO:0000256" key="1">
    <source>
        <dbReference type="ARBA" id="ARBA00000707"/>
    </source>
</evidence>
<feature type="compositionally biased region" description="Polar residues" evidence="11">
    <location>
        <begin position="1186"/>
        <end position="1198"/>
    </location>
</feature>
<dbReference type="EMBL" id="JARVKF010000395">
    <property type="protein sequence ID" value="KAK9417983.1"/>
    <property type="molecule type" value="Genomic_DNA"/>
</dbReference>
<reference evidence="13 14" key="1">
    <citation type="journal article" date="2024" name="J. Plant Pathol.">
        <title>Sequence and assembly of the genome of Seiridium unicorne, isolate CBS 538.82, causal agent of cypress canker disease.</title>
        <authorList>
            <person name="Scali E."/>
            <person name="Rocca G.D."/>
            <person name="Danti R."/>
            <person name="Garbelotto M."/>
            <person name="Barberini S."/>
            <person name="Baroncelli R."/>
            <person name="Emiliani G."/>
        </authorList>
    </citation>
    <scope>NUCLEOTIDE SEQUENCE [LARGE SCALE GENOMIC DNA]</scope>
    <source>
        <strain evidence="13 14">BM-138-508</strain>
    </source>
</reference>
<dbReference type="PROSITE" id="PS50235">
    <property type="entry name" value="USP_3"/>
    <property type="match status" value="1"/>
</dbReference>
<protein>
    <recommendedName>
        <fullName evidence="3">ubiquitinyl hydrolase 1</fullName>
        <ecNumber evidence="3">3.4.19.12</ecNumber>
    </recommendedName>
</protein>
<dbReference type="Pfam" id="PF00443">
    <property type="entry name" value="UCH"/>
    <property type="match status" value="1"/>
</dbReference>
<evidence type="ECO:0000256" key="2">
    <source>
        <dbReference type="ARBA" id="ARBA00004123"/>
    </source>
</evidence>
<feature type="compositionally biased region" description="Basic and acidic residues" evidence="11">
    <location>
        <begin position="1204"/>
        <end position="1214"/>
    </location>
</feature>
<keyword evidence="10" id="KW-0175">Coiled coil</keyword>
<accession>A0ABR2UTJ5</accession>
<dbReference type="InterPro" id="IPR028889">
    <property type="entry name" value="USP"/>
</dbReference>
<feature type="compositionally biased region" description="Low complexity" evidence="11">
    <location>
        <begin position="1128"/>
        <end position="1142"/>
    </location>
</feature>
<feature type="compositionally biased region" description="Low complexity" evidence="11">
    <location>
        <begin position="1450"/>
        <end position="1465"/>
    </location>
</feature>
<feature type="compositionally biased region" description="Basic and acidic residues" evidence="11">
    <location>
        <begin position="583"/>
        <end position="594"/>
    </location>
</feature>
<feature type="compositionally biased region" description="Polar residues" evidence="11">
    <location>
        <begin position="1148"/>
        <end position="1165"/>
    </location>
</feature>
<feature type="compositionally biased region" description="Pro residues" evidence="11">
    <location>
        <begin position="961"/>
        <end position="991"/>
    </location>
</feature>
<comment type="caution">
    <text evidence="13">The sequence shown here is derived from an EMBL/GenBank/DDBJ whole genome shotgun (WGS) entry which is preliminary data.</text>
</comment>
<evidence type="ECO:0000256" key="4">
    <source>
        <dbReference type="ARBA" id="ARBA00022670"/>
    </source>
</evidence>
<sequence length="1766" mass="193005">MEGWLHERGKPALFQAFNEAWSRLENDYQDACNAENTRVAGVDGELRALKARIAKADWLEQQNKTLKEEIDQLKKPSQKHQRHQQENQTPAKTRPEVRTPLAPLSVNQPRNLGPSVKHAGNLDINSLSRDELSAEYIKLEDKYHTLRSRFSDNVEANEKLQKQFRENKQAFERWTQYAKKLEEQSNARKQKIEKLKTRLAVATSGDAGANVSFASDTHSVEDNNHDPDDHEPEQAAFNYMNARTPSPPGALSHVNRDSSITGSTDGTERAPSLPPLPVAGTKTAHQSPVKEPSSDTPIIVSERSVHKRRRNDDTLGQIPAATRIKREEGSDPVVTSELRHFIAHESVDFDNAEERVVTPRKTRITYSTPQIAPQTAIKEQSPSREDSVHMMRSQSPDAFTSHGSMSAHVQEREKAAAQWRKNIFPDQSTQDLDYDEPPSRSSVFRVSDALGSKLSAGKSSPKIITPSLRKGIASLAEDGNNTRHTPDMPGQHAVKSGRLASLLNSAASPGREPIVLPSGTRGNETPARHAFLLAMPEKRDLPFGRSGGVISKSLAAPETPSLANSKRIASTGRGNRTPLDTSENSKSKKDKPLRERPIWSLKRADFKVNPKYNEGYDYAFNEVVRGHERASLPACIREECCGKVYRPLAEAALPDTGHVAFTSLLEDYLGDDAYKLGSMAKEEKQKMWIEAKIREIAQTSGRHRERHAGMREPPGWDRMGFPSTQEEEQYREEASRLELSEVWDMDEFRFLELMNSRPKNGGRSRLNYMYGMEGTSVDVTWLSFTSGGDSGILLRTSCHAISSKRGHRKRVTAVFSPEAVVRVAAASQPQAGKMNHHLPAGQPMPGGVGGMGGRGMVDMGPGPAPHTGNGPRRRPQYPHQQHSYTHPNHNQPIYYQNSHMNPYANAYYPPAPPHYQNAAMPGSPYGMPYNHNPYAARSPPAIHQQYAPIVSSSMAHTPQPYSRPPQQPSPAISTPPPFHIAQPPPPAPIPQTPSSTHSSQAVQAPLTPQTPQSQEVPVPPQTETEAVPAKAPFTYPLPWLSDPDSPFPTRAARSRRRRRIMTTTNGGVELPANQQAGIETLAEPAASGPAHESTIPDTPTQPAAPTHEPIASAESVGRPETPSTQDLPSESAQSTSPTTPASVHTEHASTVASVTPTKPIKSTKTAVPAVPVVPILPKSSPKETRTSASTEKPATEQRQAADITSEKVANERGDSTTVDTSETKAEAAPAPVKTAPKSWASLLAGNAASAPSAAARNTAAANGAGTANGAAVGDTAAVAGFAKSNVSSQAEALHDFAVKNGSKVAFLEPRGLINTGNMCYMNSVLQVLIFCIPFYDFLDQVSKKAAHSFNSETPLIDAIIMFMREYKVIDSATSVDQLRRRLKNEELEQYGEPFIPEFVYEAIRKLPRFASMRRGHQQDAEEFLGFLLEALHDECASVLRHLPDASAATTAANSSAASPTVTTPTESDSNAWLEVGRKQRPAVTRSSGHPVTSSPITKIFGGQLRSELRVSGLKDSVTLEPYQPLQLDIDSPQVRNIVDALKNITRIETLTGDFGSPRGRDGVAHKQVFIESLPPVLILHLKRFQFDAKGGTMKIWKKVGYPLELEIPAEVISRHKRAAVSQEFGGAPKYKLIAAVYHHGKNASGGHYTVDVRRQDGREWVRIDDTVIRRVRSEDVAEGGAEEDKKAWSDDRKEAAVGGSGNRFEGIGDDAGDDEGWNKVSAPAGGAKRWSSIVNGGANPPAPAPKPVKDNKADNKVAYLLFYQRV</sequence>
<dbReference type="Pfam" id="PF08573">
    <property type="entry name" value="SAE2"/>
    <property type="match status" value="1"/>
</dbReference>
<keyword evidence="14" id="KW-1185">Reference proteome</keyword>
<dbReference type="InterPro" id="IPR050164">
    <property type="entry name" value="Peptidase_C19"/>
</dbReference>
<evidence type="ECO:0000256" key="10">
    <source>
        <dbReference type="SAM" id="Coils"/>
    </source>
</evidence>
<feature type="compositionally biased region" description="Polar residues" evidence="11">
    <location>
        <begin position="878"/>
        <end position="892"/>
    </location>
</feature>
<dbReference type="EC" id="3.4.19.12" evidence="3"/>
<dbReference type="SUPFAM" id="SSF54001">
    <property type="entry name" value="Cysteine proteinases"/>
    <property type="match status" value="1"/>
</dbReference>
<evidence type="ECO:0000256" key="8">
    <source>
        <dbReference type="ARBA" id="ARBA00022807"/>
    </source>
</evidence>
<evidence type="ECO:0000256" key="3">
    <source>
        <dbReference type="ARBA" id="ARBA00012759"/>
    </source>
</evidence>
<evidence type="ECO:0000256" key="5">
    <source>
        <dbReference type="ARBA" id="ARBA00022763"/>
    </source>
</evidence>
<feature type="region of interest" description="Disordered" evidence="11">
    <location>
        <begin position="1450"/>
        <end position="1470"/>
    </location>
</feature>
<keyword evidence="9" id="KW-0539">Nucleus</keyword>
<feature type="region of interest" description="Disordered" evidence="11">
    <location>
        <begin position="240"/>
        <end position="295"/>
    </location>
</feature>
<organism evidence="13 14">
    <name type="scientific">Seiridium unicorne</name>
    <dbReference type="NCBI Taxonomy" id="138068"/>
    <lineage>
        <taxon>Eukaryota</taxon>
        <taxon>Fungi</taxon>
        <taxon>Dikarya</taxon>
        <taxon>Ascomycota</taxon>
        <taxon>Pezizomycotina</taxon>
        <taxon>Sordariomycetes</taxon>
        <taxon>Xylariomycetidae</taxon>
        <taxon>Amphisphaeriales</taxon>
        <taxon>Sporocadaceae</taxon>
        <taxon>Seiridium</taxon>
    </lineage>
</organism>
<dbReference type="PANTHER" id="PTHR24006:SF687">
    <property type="entry name" value="UBIQUITIN CARBOXYL-TERMINAL HYDROLASE 10"/>
    <property type="match status" value="1"/>
</dbReference>
<evidence type="ECO:0000259" key="12">
    <source>
        <dbReference type="PROSITE" id="PS50235"/>
    </source>
</evidence>
<evidence type="ECO:0000256" key="11">
    <source>
        <dbReference type="SAM" id="MobiDB-lite"/>
    </source>
</evidence>
<feature type="region of interest" description="Disordered" evidence="11">
    <location>
        <begin position="953"/>
        <end position="1057"/>
    </location>
</feature>
<evidence type="ECO:0000313" key="14">
    <source>
        <dbReference type="Proteomes" id="UP001408356"/>
    </source>
</evidence>
<dbReference type="InterPro" id="IPR013882">
    <property type="entry name" value="Ctp1_C"/>
</dbReference>
<comment type="subcellular location">
    <subcellularLocation>
        <location evidence="2">Nucleus</location>
    </subcellularLocation>
</comment>
<evidence type="ECO:0000256" key="9">
    <source>
        <dbReference type="ARBA" id="ARBA00023242"/>
    </source>
</evidence>
<evidence type="ECO:0000256" key="7">
    <source>
        <dbReference type="ARBA" id="ARBA00022801"/>
    </source>
</evidence>
<proteinExistence type="predicted"/>